<evidence type="ECO:0000256" key="4">
    <source>
        <dbReference type="ARBA" id="ARBA00022801"/>
    </source>
</evidence>
<evidence type="ECO:0000313" key="9">
    <source>
        <dbReference type="EMBL" id="PZR16038.1"/>
    </source>
</evidence>
<comment type="caution">
    <text evidence="9">The sequence shown here is derived from an EMBL/GenBank/DDBJ whole genome shotgun (WGS) entry which is preliminary data.</text>
</comment>
<dbReference type="InterPro" id="IPR050925">
    <property type="entry name" value="Rhomboid_protease_S54"/>
</dbReference>
<feature type="transmembrane region" description="Helical" evidence="7">
    <location>
        <begin position="12"/>
        <end position="33"/>
    </location>
</feature>
<accession>A0A2W5V3V2</accession>
<feature type="transmembrane region" description="Helical" evidence="7">
    <location>
        <begin position="115"/>
        <end position="136"/>
    </location>
</feature>
<organism evidence="9 10">
    <name type="scientific">Archangium gephyra</name>
    <dbReference type="NCBI Taxonomy" id="48"/>
    <lineage>
        <taxon>Bacteria</taxon>
        <taxon>Pseudomonadati</taxon>
        <taxon>Myxococcota</taxon>
        <taxon>Myxococcia</taxon>
        <taxon>Myxococcales</taxon>
        <taxon>Cystobacterineae</taxon>
        <taxon>Archangiaceae</taxon>
        <taxon>Archangium</taxon>
    </lineage>
</organism>
<gene>
    <name evidence="9" type="ORF">DI536_07005</name>
</gene>
<dbReference type="SUPFAM" id="SSF144091">
    <property type="entry name" value="Rhomboid-like"/>
    <property type="match status" value="1"/>
</dbReference>
<feature type="transmembrane region" description="Helical" evidence="7">
    <location>
        <begin position="194"/>
        <end position="212"/>
    </location>
</feature>
<dbReference type="PANTHER" id="PTHR43731:SF14">
    <property type="entry name" value="PRESENILIN-ASSOCIATED RHOMBOID-LIKE PROTEIN, MITOCHONDRIAL"/>
    <property type="match status" value="1"/>
</dbReference>
<dbReference type="EMBL" id="QFQP01000004">
    <property type="protein sequence ID" value="PZR16038.1"/>
    <property type="molecule type" value="Genomic_DNA"/>
</dbReference>
<keyword evidence="4" id="KW-0378">Hydrolase</keyword>
<dbReference type="PROSITE" id="PS51257">
    <property type="entry name" value="PROKAR_LIPOPROTEIN"/>
    <property type="match status" value="1"/>
</dbReference>
<evidence type="ECO:0000256" key="7">
    <source>
        <dbReference type="SAM" id="Phobius"/>
    </source>
</evidence>
<feature type="transmembrane region" description="Helical" evidence="7">
    <location>
        <begin position="91"/>
        <end position="109"/>
    </location>
</feature>
<protein>
    <submittedName>
        <fullName evidence="9">Rhomboid family intramembrane serine protease</fullName>
    </submittedName>
</protein>
<dbReference type="Gene3D" id="1.20.1540.10">
    <property type="entry name" value="Rhomboid-like"/>
    <property type="match status" value="1"/>
</dbReference>
<comment type="similarity">
    <text evidence="2">Belongs to the peptidase S54 family.</text>
</comment>
<dbReference type="AlphaFoldDB" id="A0A2W5V3V2"/>
<dbReference type="InterPro" id="IPR022764">
    <property type="entry name" value="Peptidase_S54_rhomboid_dom"/>
</dbReference>
<feature type="transmembrane region" description="Helical" evidence="7">
    <location>
        <begin position="148"/>
        <end position="164"/>
    </location>
</feature>
<sequence>MELLQRLRSAPITVVLFAACIVVFALAGGHTDIPTLLQFGAAWRGLVWSGEYWRLFTSMFLHIGLVHLVVNLWFGFSWAAPIEKLLGPARFLLVYVASGLAGSALSVIGHDAVSAGASGALFGLMGATLVAFRLRLGSWANLWAAPPLRQTIIMGLIWLVAGPFMGFDSFAHGGGLLAGGAITWGLLTRSKPKLAVALLGTAIVVLAALHPIPGLHDAWVTEMTKRSAE</sequence>
<keyword evidence="6 7" id="KW-0472">Membrane</keyword>
<evidence type="ECO:0000259" key="8">
    <source>
        <dbReference type="Pfam" id="PF01694"/>
    </source>
</evidence>
<evidence type="ECO:0000256" key="1">
    <source>
        <dbReference type="ARBA" id="ARBA00004141"/>
    </source>
</evidence>
<evidence type="ECO:0000313" key="10">
    <source>
        <dbReference type="Proteomes" id="UP000249061"/>
    </source>
</evidence>
<evidence type="ECO:0000256" key="2">
    <source>
        <dbReference type="ARBA" id="ARBA00009045"/>
    </source>
</evidence>
<dbReference type="GO" id="GO:0004252">
    <property type="term" value="F:serine-type endopeptidase activity"/>
    <property type="evidence" value="ECO:0007669"/>
    <property type="project" value="InterPro"/>
</dbReference>
<dbReference type="GO" id="GO:0006508">
    <property type="term" value="P:proteolysis"/>
    <property type="evidence" value="ECO:0007669"/>
    <property type="project" value="UniProtKB-KW"/>
</dbReference>
<evidence type="ECO:0000256" key="3">
    <source>
        <dbReference type="ARBA" id="ARBA00022692"/>
    </source>
</evidence>
<feature type="domain" description="Peptidase S54 rhomboid" evidence="8">
    <location>
        <begin position="50"/>
        <end position="187"/>
    </location>
</feature>
<keyword evidence="3 7" id="KW-0812">Transmembrane</keyword>
<name>A0A2W5V3V2_9BACT</name>
<keyword evidence="9" id="KW-0645">Protease</keyword>
<dbReference type="PANTHER" id="PTHR43731">
    <property type="entry name" value="RHOMBOID PROTEASE"/>
    <property type="match status" value="1"/>
</dbReference>
<feature type="transmembrane region" description="Helical" evidence="7">
    <location>
        <begin position="170"/>
        <end position="187"/>
    </location>
</feature>
<dbReference type="Proteomes" id="UP000249061">
    <property type="component" value="Unassembled WGS sequence"/>
</dbReference>
<proteinExistence type="inferred from homology"/>
<evidence type="ECO:0000256" key="6">
    <source>
        <dbReference type="ARBA" id="ARBA00023136"/>
    </source>
</evidence>
<dbReference type="InterPro" id="IPR035952">
    <property type="entry name" value="Rhomboid-like_sf"/>
</dbReference>
<feature type="transmembrane region" description="Helical" evidence="7">
    <location>
        <begin position="53"/>
        <end position="79"/>
    </location>
</feature>
<comment type="subcellular location">
    <subcellularLocation>
        <location evidence="1">Membrane</location>
        <topology evidence="1">Multi-pass membrane protein</topology>
    </subcellularLocation>
</comment>
<dbReference type="Pfam" id="PF01694">
    <property type="entry name" value="Rhomboid"/>
    <property type="match status" value="1"/>
</dbReference>
<keyword evidence="5 7" id="KW-1133">Transmembrane helix</keyword>
<dbReference type="GO" id="GO:0016020">
    <property type="term" value="C:membrane"/>
    <property type="evidence" value="ECO:0007669"/>
    <property type="project" value="UniProtKB-SubCell"/>
</dbReference>
<evidence type="ECO:0000256" key="5">
    <source>
        <dbReference type="ARBA" id="ARBA00022989"/>
    </source>
</evidence>
<reference evidence="9 10" key="1">
    <citation type="submission" date="2017-08" db="EMBL/GenBank/DDBJ databases">
        <title>Infants hospitalized years apart are colonized by the same room-sourced microbial strains.</title>
        <authorList>
            <person name="Brooks B."/>
            <person name="Olm M.R."/>
            <person name="Firek B.A."/>
            <person name="Baker R."/>
            <person name="Thomas B.C."/>
            <person name="Morowitz M.J."/>
            <person name="Banfield J.F."/>
        </authorList>
    </citation>
    <scope>NUCLEOTIDE SEQUENCE [LARGE SCALE GENOMIC DNA]</scope>
    <source>
        <strain evidence="9">S2_003_000_R2_14</strain>
    </source>
</reference>